<evidence type="ECO:0000313" key="2">
    <source>
        <dbReference type="Proteomes" id="UP000177745"/>
    </source>
</evidence>
<evidence type="ECO:0000313" key="1">
    <source>
        <dbReference type="EMBL" id="OGN34273.1"/>
    </source>
</evidence>
<comment type="caution">
    <text evidence="1">The sequence shown here is derived from an EMBL/GenBank/DDBJ whole genome shotgun (WGS) entry which is preliminary data.</text>
</comment>
<accession>A0A1F8H9N1</accession>
<gene>
    <name evidence="1" type="ORF">A3G51_00190</name>
</gene>
<name>A0A1F8H9N1_9BACT</name>
<organism evidence="1 2">
    <name type="scientific">Candidatus Yanofskybacteria bacterium RIFCSPLOWO2_12_FULL_43_11b</name>
    <dbReference type="NCBI Taxonomy" id="1802710"/>
    <lineage>
        <taxon>Bacteria</taxon>
        <taxon>Candidatus Yanofskyibacteriota</taxon>
    </lineage>
</organism>
<dbReference type="EMBL" id="MGKY01000003">
    <property type="protein sequence ID" value="OGN34273.1"/>
    <property type="molecule type" value="Genomic_DNA"/>
</dbReference>
<proteinExistence type="predicted"/>
<reference evidence="1 2" key="1">
    <citation type="journal article" date="2016" name="Nat. Commun.">
        <title>Thousands of microbial genomes shed light on interconnected biogeochemical processes in an aquifer system.</title>
        <authorList>
            <person name="Anantharaman K."/>
            <person name="Brown C.T."/>
            <person name="Hug L.A."/>
            <person name="Sharon I."/>
            <person name="Castelle C.J."/>
            <person name="Probst A.J."/>
            <person name="Thomas B.C."/>
            <person name="Singh A."/>
            <person name="Wilkins M.J."/>
            <person name="Karaoz U."/>
            <person name="Brodie E.L."/>
            <person name="Williams K.H."/>
            <person name="Hubbard S.S."/>
            <person name="Banfield J.F."/>
        </authorList>
    </citation>
    <scope>NUCLEOTIDE SEQUENCE [LARGE SCALE GENOMIC DNA]</scope>
</reference>
<sequence>MQTVKNVQDAFGLTPKEWAGLAGKKVHLGVGVGQITEEAVFCGLIFREQLLVLREDTQDDDPMVLDALHEANKVRVQLGDRVEDLYWGDIVELWPLEKK</sequence>
<dbReference type="Proteomes" id="UP000177745">
    <property type="component" value="Unassembled WGS sequence"/>
</dbReference>
<protein>
    <submittedName>
        <fullName evidence="1">Uncharacterized protein</fullName>
    </submittedName>
</protein>
<dbReference type="AlphaFoldDB" id="A0A1F8H9N1"/>